<keyword evidence="4 6" id="KW-0326">Glycosidase</keyword>
<dbReference type="SUPFAM" id="SSF49384">
    <property type="entry name" value="Carbohydrate-binding domain"/>
    <property type="match status" value="1"/>
</dbReference>
<dbReference type="InterPro" id="IPR002594">
    <property type="entry name" value="GH12"/>
</dbReference>
<dbReference type="EMBL" id="FOLM01000008">
    <property type="protein sequence ID" value="SFD02218.1"/>
    <property type="molecule type" value="Genomic_DNA"/>
</dbReference>
<keyword evidence="6" id="KW-0119">Carbohydrate metabolism</keyword>
<dbReference type="Pfam" id="PF01670">
    <property type="entry name" value="Glyco_hydro_12"/>
    <property type="match status" value="1"/>
</dbReference>
<dbReference type="InterPro" id="IPR001919">
    <property type="entry name" value="CBD2"/>
</dbReference>
<feature type="region of interest" description="Disordered" evidence="7">
    <location>
        <begin position="239"/>
        <end position="273"/>
    </location>
</feature>
<dbReference type="InterPro" id="IPR013320">
    <property type="entry name" value="ConA-like_dom_sf"/>
</dbReference>
<dbReference type="Gene3D" id="2.60.40.290">
    <property type="match status" value="1"/>
</dbReference>
<protein>
    <submittedName>
        <fullName evidence="10">Glycosyl hydrolase family 12</fullName>
    </submittedName>
</protein>
<keyword evidence="5 6" id="KW-0624">Polysaccharide degradation</keyword>
<dbReference type="PROSITE" id="PS51173">
    <property type="entry name" value="CBM2"/>
    <property type="match status" value="1"/>
</dbReference>
<keyword evidence="11" id="KW-1185">Reference proteome</keyword>
<evidence type="ECO:0000256" key="1">
    <source>
        <dbReference type="ARBA" id="ARBA00005519"/>
    </source>
</evidence>
<feature type="chain" id="PRO_5011492489" evidence="8">
    <location>
        <begin position="34"/>
        <end position="371"/>
    </location>
</feature>
<comment type="similarity">
    <text evidence="1 6">Belongs to the glycosyl hydrolase 12 (cellulase H) family.</text>
</comment>
<dbReference type="GO" id="GO:0030247">
    <property type="term" value="F:polysaccharide binding"/>
    <property type="evidence" value="ECO:0007669"/>
    <property type="project" value="UniProtKB-UniRule"/>
</dbReference>
<evidence type="ECO:0000256" key="8">
    <source>
        <dbReference type="SAM" id="SignalP"/>
    </source>
</evidence>
<evidence type="ECO:0000256" key="5">
    <source>
        <dbReference type="ARBA" id="ARBA00023326"/>
    </source>
</evidence>
<dbReference type="InterPro" id="IPR012291">
    <property type="entry name" value="CBM2_carb-bd_dom_sf"/>
</dbReference>
<dbReference type="Proteomes" id="UP000199207">
    <property type="component" value="Unassembled WGS sequence"/>
</dbReference>
<dbReference type="GO" id="GO:0008810">
    <property type="term" value="F:cellulase activity"/>
    <property type="evidence" value="ECO:0007669"/>
    <property type="project" value="InterPro"/>
</dbReference>
<dbReference type="InterPro" id="IPR018366">
    <property type="entry name" value="CBM2_CS"/>
</dbReference>
<evidence type="ECO:0000256" key="7">
    <source>
        <dbReference type="SAM" id="MobiDB-lite"/>
    </source>
</evidence>
<dbReference type="InterPro" id="IPR013319">
    <property type="entry name" value="GH11/12"/>
</dbReference>
<accession>A0A1I1P3E7</accession>
<dbReference type="Gene3D" id="2.60.120.180">
    <property type="match status" value="1"/>
</dbReference>
<evidence type="ECO:0000256" key="4">
    <source>
        <dbReference type="ARBA" id="ARBA00023295"/>
    </source>
</evidence>
<organism evidence="10 11">
    <name type="scientific">Streptomyces aidingensis</name>
    <dbReference type="NCBI Taxonomy" id="910347"/>
    <lineage>
        <taxon>Bacteria</taxon>
        <taxon>Bacillati</taxon>
        <taxon>Actinomycetota</taxon>
        <taxon>Actinomycetes</taxon>
        <taxon>Kitasatosporales</taxon>
        <taxon>Streptomycetaceae</taxon>
        <taxon>Streptomyces</taxon>
    </lineage>
</organism>
<dbReference type="OrthoDB" id="8885070at2"/>
<dbReference type="PANTHER" id="PTHR34002:SF9">
    <property type="entry name" value="XYLOGLUCAN-SPECIFIC ENDO-BETA-1,4-GLUCANASE A"/>
    <property type="match status" value="1"/>
</dbReference>
<feature type="domain" description="CBM2" evidence="9">
    <location>
        <begin position="269"/>
        <end position="371"/>
    </location>
</feature>
<dbReference type="SMART" id="SM00637">
    <property type="entry name" value="CBD_II"/>
    <property type="match status" value="1"/>
</dbReference>
<reference evidence="10 11" key="1">
    <citation type="submission" date="2016-10" db="EMBL/GenBank/DDBJ databases">
        <authorList>
            <person name="de Groot N.N."/>
        </authorList>
    </citation>
    <scope>NUCLEOTIDE SEQUENCE [LARGE SCALE GENOMIC DNA]</scope>
    <source>
        <strain evidence="10 11">CGMCC 4.5739</strain>
    </source>
</reference>
<evidence type="ECO:0000256" key="2">
    <source>
        <dbReference type="ARBA" id="ARBA00022729"/>
    </source>
</evidence>
<dbReference type="SUPFAM" id="SSF49899">
    <property type="entry name" value="Concanavalin A-like lectins/glucanases"/>
    <property type="match status" value="1"/>
</dbReference>
<name>A0A1I1P3E7_9ACTN</name>
<feature type="compositionally biased region" description="Gly residues" evidence="7">
    <location>
        <begin position="241"/>
        <end position="273"/>
    </location>
</feature>
<keyword evidence="2 8" id="KW-0732">Signal</keyword>
<evidence type="ECO:0000256" key="6">
    <source>
        <dbReference type="RuleBase" id="RU361163"/>
    </source>
</evidence>
<keyword evidence="3 6" id="KW-0378">Hydrolase</keyword>
<sequence>MKRAARKLFLVPLTALLAALGVTFALSVSPAHAAVWQSCEQWGNWTDPDGYIVYNNIWGSGAGSQCIEADSHASWTVTADHPNTGGIKSYPNAKYIVDAPLDQITSLTSTHRESVPSAGAYNTAYDIWDTDYDHEVMIWENWFGPVGPLGSPEGQFTIGGASYDVYRGSNGHNMVYSFLRTSQRTSGTVDLLAVLDWIAGRGWISQSEQIGDVQFGYEITSASGGLRFSTLDFSVSEGTGSTSGGSTSGGSTSGGSGSGGSGGSGSGGGSGGNGDCSAAYRNTNDWGSGFTGEITVSCSGSSLNGWTVSWDWPSGQQLGQSWGADCTQSGTRVTCTNAGWNASVPDGGSVAFGFLAGYSGSNSDPTALTVS</sequence>
<dbReference type="GO" id="GO:0000272">
    <property type="term" value="P:polysaccharide catabolic process"/>
    <property type="evidence" value="ECO:0007669"/>
    <property type="project" value="UniProtKB-KW"/>
</dbReference>
<evidence type="ECO:0000313" key="10">
    <source>
        <dbReference type="EMBL" id="SFD02218.1"/>
    </source>
</evidence>
<dbReference type="InterPro" id="IPR008965">
    <property type="entry name" value="CBM2/CBM3_carb-bd_dom_sf"/>
</dbReference>
<evidence type="ECO:0000313" key="11">
    <source>
        <dbReference type="Proteomes" id="UP000199207"/>
    </source>
</evidence>
<feature type="signal peptide" evidence="8">
    <location>
        <begin position="1"/>
        <end position="33"/>
    </location>
</feature>
<evidence type="ECO:0000256" key="3">
    <source>
        <dbReference type="ARBA" id="ARBA00022801"/>
    </source>
</evidence>
<gene>
    <name evidence="10" type="ORF">SAMN05421773_108218</name>
</gene>
<proteinExistence type="inferred from homology"/>
<evidence type="ECO:0000259" key="9">
    <source>
        <dbReference type="PROSITE" id="PS51173"/>
    </source>
</evidence>
<dbReference type="AlphaFoldDB" id="A0A1I1P3E7"/>
<dbReference type="STRING" id="910347.SAMN05421773_108218"/>
<dbReference type="PROSITE" id="PS00561">
    <property type="entry name" value="CBM2_A"/>
    <property type="match status" value="1"/>
</dbReference>
<dbReference type="PANTHER" id="PTHR34002">
    <property type="entry name" value="BLR1656 PROTEIN"/>
    <property type="match status" value="1"/>
</dbReference>
<dbReference type="Pfam" id="PF00553">
    <property type="entry name" value="CBM_2"/>
    <property type="match status" value="1"/>
</dbReference>